<name>A0ABQ1E5I4_9CLOT</name>
<comment type="caution">
    <text evidence="2">The sequence shown here is derived from an EMBL/GenBank/DDBJ whole genome shotgun (WGS) entry which is preliminary data.</text>
</comment>
<evidence type="ECO:0000313" key="2">
    <source>
        <dbReference type="EMBL" id="GFZ29993.1"/>
    </source>
</evidence>
<dbReference type="SUPFAM" id="SSF53335">
    <property type="entry name" value="S-adenosyl-L-methionine-dependent methyltransferases"/>
    <property type="match status" value="1"/>
</dbReference>
<dbReference type="EMBL" id="BMBA01000001">
    <property type="protein sequence ID" value="GFZ29993.1"/>
    <property type="molecule type" value="Genomic_DNA"/>
</dbReference>
<keyword evidence="3" id="KW-1185">Reference proteome</keyword>
<sequence length="265" mass="30415">MSMMDKVENVKEQYRDGNNLAKRTNLHVKHSTNKQGFVPWLFEKYEFSKGDRILEIGCGNGTQWENRIHLLPEDCTLVLSDFSEGMVKVVWEKYSGQKNMLAQKLDIQNIPFPDNCFDVIVANHMLYHVPDLPKALSEVKRVLKNGGKFYAATNGNGGMRTYLRDAFKEVNPDLKSFTKDISFTLQNGQSLLIEYFDDVQRYDYEDSLSITETQDLIDWLKSTVTIATYADSDLNGFYEYFEAIRQKEGAINIPKEAGLFVSTKV</sequence>
<evidence type="ECO:0000313" key="3">
    <source>
        <dbReference type="Proteomes" id="UP000663802"/>
    </source>
</evidence>
<gene>
    <name evidence="2" type="ORF">CSC2_05190</name>
</gene>
<protein>
    <submittedName>
        <fullName evidence="2">Transcriptional regulator</fullName>
    </submittedName>
</protein>
<evidence type="ECO:0000259" key="1">
    <source>
        <dbReference type="Pfam" id="PF08241"/>
    </source>
</evidence>
<feature type="domain" description="Methyltransferase type 11" evidence="1">
    <location>
        <begin position="54"/>
        <end position="150"/>
    </location>
</feature>
<dbReference type="PANTHER" id="PTHR43591:SF109">
    <property type="entry name" value="METHYLTRANSFERASE TYPE 11 DOMAIN-CONTAINING PROTEIN"/>
    <property type="match status" value="1"/>
</dbReference>
<dbReference type="RefSeq" id="WP_206867987.1">
    <property type="nucleotide sequence ID" value="NZ_BMBA01000001.1"/>
</dbReference>
<dbReference type="PANTHER" id="PTHR43591">
    <property type="entry name" value="METHYLTRANSFERASE"/>
    <property type="match status" value="1"/>
</dbReference>
<reference evidence="2 3" key="1">
    <citation type="journal article" date="2021" name="Int. J. Syst. Evol. Microbiol.">
        <title>Clostridium zeae sp. nov., isolated from corn silage.</title>
        <authorList>
            <person name="Kobayashi H."/>
            <person name="Tanizawa Y."/>
            <person name="Yagura M."/>
            <person name="Sakamoto M."/>
            <person name="Ohkuma M."/>
            <person name="Tohno M."/>
        </authorList>
    </citation>
    <scope>NUCLEOTIDE SEQUENCE [LARGE SCALE GENOMIC DNA]</scope>
    <source>
        <strain evidence="2 3">CSC2</strain>
    </source>
</reference>
<dbReference type="Proteomes" id="UP000663802">
    <property type="component" value="Unassembled WGS sequence"/>
</dbReference>
<accession>A0ABQ1E5I4</accession>
<dbReference type="CDD" id="cd02440">
    <property type="entry name" value="AdoMet_MTases"/>
    <property type="match status" value="1"/>
</dbReference>
<dbReference type="Pfam" id="PF08241">
    <property type="entry name" value="Methyltransf_11"/>
    <property type="match status" value="1"/>
</dbReference>
<dbReference type="InterPro" id="IPR013216">
    <property type="entry name" value="Methyltransf_11"/>
</dbReference>
<proteinExistence type="predicted"/>
<organism evidence="2 3">
    <name type="scientific">Clostridium zeae</name>
    <dbReference type="NCBI Taxonomy" id="2759022"/>
    <lineage>
        <taxon>Bacteria</taxon>
        <taxon>Bacillati</taxon>
        <taxon>Bacillota</taxon>
        <taxon>Clostridia</taxon>
        <taxon>Eubacteriales</taxon>
        <taxon>Clostridiaceae</taxon>
        <taxon>Clostridium</taxon>
    </lineage>
</organism>
<dbReference type="InterPro" id="IPR029063">
    <property type="entry name" value="SAM-dependent_MTases_sf"/>
</dbReference>
<dbReference type="Gene3D" id="3.40.50.150">
    <property type="entry name" value="Vaccinia Virus protein VP39"/>
    <property type="match status" value="1"/>
</dbReference>